<dbReference type="InterPro" id="IPR010686">
    <property type="entry name" value="OBAP-like"/>
</dbReference>
<dbReference type="InterPro" id="IPR013497">
    <property type="entry name" value="Topo_IA_cen"/>
</dbReference>
<comment type="function">
    <text evidence="8">Introduces a single-strand break via transesterification at a target site in duplex DNA. Releases the supercoiling and torsional tension of DNA introduced during the DNA replication and transcription by transiently cleaving and rejoining one strand of the DNA duplex. The scissile phosphodiester is attacked by the catalytic tyrosine of the enzyme, resulting in the formation of a DNA-(5'-phosphotyrosyl)-enzyme intermediate and the expulsion of a 3'-OH DNA strand.</text>
</comment>
<dbReference type="Gene3D" id="1.10.460.10">
    <property type="entry name" value="Topoisomerase I, domain 2"/>
    <property type="match status" value="1"/>
</dbReference>
<evidence type="ECO:0000256" key="4">
    <source>
        <dbReference type="ARBA" id="ARBA00023029"/>
    </source>
</evidence>
<reference evidence="11 12" key="1">
    <citation type="submission" date="2020-09" db="EMBL/GenBank/DDBJ databases">
        <authorList>
            <person name="Ashkenazy H."/>
        </authorList>
    </citation>
    <scope>NUCLEOTIDE SEQUENCE [LARGE SCALE GENOMIC DNA]</scope>
    <source>
        <strain evidence="12">cv. Cdm-0</strain>
    </source>
</reference>
<dbReference type="Pfam" id="PF06884">
    <property type="entry name" value="DUF1264"/>
    <property type="match status" value="1"/>
</dbReference>
<dbReference type="CDD" id="cd00186">
    <property type="entry name" value="TOP1Ac"/>
    <property type="match status" value="1"/>
</dbReference>
<dbReference type="Gene3D" id="1.10.290.10">
    <property type="entry name" value="Topoisomerase I, domain 4"/>
    <property type="match status" value="1"/>
</dbReference>
<keyword evidence="5 8" id="KW-0238">DNA-binding</keyword>
<evidence type="ECO:0000256" key="3">
    <source>
        <dbReference type="ARBA" id="ARBA00009740"/>
    </source>
</evidence>
<dbReference type="EMBL" id="LR881467">
    <property type="protein sequence ID" value="CAD5320101.1"/>
    <property type="molecule type" value="Genomic_DNA"/>
</dbReference>
<dbReference type="Pfam" id="PF01131">
    <property type="entry name" value="Topoisom_bac"/>
    <property type="match status" value="1"/>
</dbReference>
<dbReference type="CDD" id="cd03362">
    <property type="entry name" value="TOPRIM_TopoIA_TopoIII"/>
    <property type="match status" value="1"/>
</dbReference>
<evidence type="ECO:0000313" key="12">
    <source>
        <dbReference type="Proteomes" id="UP000516314"/>
    </source>
</evidence>
<dbReference type="SMART" id="SM00493">
    <property type="entry name" value="TOPRIM"/>
    <property type="match status" value="1"/>
</dbReference>
<evidence type="ECO:0000256" key="5">
    <source>
        <dbReference type="ARBA" id="ARBA00023125"/>
    </source>
</evidence>
<dbReference type="InterPro" id="IPR034144">
    <property type="entry name" value="TOPRIM_TopoIII"/>
</dbReference>
<dbReference type="PROSITE" id="PS50880">
    <property type="entry name" value="TOPRIM"/>
    <property type="match status" value="1"/>
</dbReference>
<dbReference type="InterPro" id="IPR023405">
    <property type="entry name" value="Topo_IA_core_domain"/>
</dbReference>
<dbReference type="SMART" id="SM00436">
    <property type="entry name" value="TOP1Bc"/>
    <property type="match status" value="1"/>
</dbReference>
<dbReference type="EC" id="5.6.2.1" evidence="8"/>
<feature type="domain" description="Toprim" evidence="9">
    <location>
        <begin position="6"/>
        <end position="151"/>
    </location>
</feature>
<dbReference type="Pfam" id="PF01751">
    <property type="entry name" value="Toprim"/>
    <property type="match status" value="1"/>
</dbReference>
<dbReference type="PANTHER" id="PTHR11390:SF20">
    <property type="entry name" value="DNA TOPOISOMERASE 3-BETA-1"/>
    <property type="match status" value="1"/>
</dbReference>
<comment type="function">
    <text evidence="7">Releases the supercoiling and torsional tension of DNA introduced during the DNA replication and transcription by transiently cleaving and rejoining one strand of the DNA duplex. Introduces a single-strand break via transesterification at a target site in duplex DNA. The scissile phosphodiester is attacked by the catalytic tyrosine of the enzyme, resulting in the formation of a DNA-(5'-phosphotyrosyl)-enzyme intermediate and the expulsion of a 3'-OH DNA strand. The free DNA strand than undergoes passage around the unbroken strand thus removing DNA supercoils. Finally, in the religation step, the DNA 3'-OH attacks the covalent intermediate to expel the active-site tyrosine and restore the DNA phosphodiester backbone.</text>
</comment>
<dbReference type="InterPro" id="IPR006171">
    <property type="entry name" value="TOPRIM_dom"/>
</dbReference>
<dbReference type="FunFam" id="1.10.290.10:FF:000001">
    <property type="entry name" value="DNA topoisomerase"/>
    <property type="match status" value="1"/>
</dbReference>
<dbReference type="Gene3D" id="3.40.50.140">
    <property type="match status" value="1"/>
</dbReference>
<dbReference type="InterPro" id="IPR013825">
    <property type="entry name" value="Topo_IA_cen_sub2"/>
</dbReference>
<keyword evidence="4 8" id="KW-0799">Topoisomerase</keyword>
<evidence type="ECO:0000256" key="8">
    <source>
        <dbReference type="RuleBase" id="RU362092"/>
    </source>
</evidence>
<dbReference type="InterPro" id="IPR000380">
    <property type="entry name" value="Topo_IA"/>
</dbReference>
<dbReference type="Proteomes" id="UP000516314">
    <property type="component" value="Chromosome 2"/>
</dbReference>
<dbReference type="InterPro" id="IPR003602">
    <property type="entry name" value="Topo_IA_DNA-bd_dom"/>
</dbReference>
<dbReference type="InterPro" id="IPR023406">
    <property type="entry name" value="Topo_IA_AS"/>
</dbReference>
<dbReference type="GO" id="GO:0003917">
    <property type="term" value="F:DNA topoisomerase type I (single strand cut, ATP-independent) activity"/>
    <property type="evidence" value="ECO:0007669"/>
    <property type="project" value="UniProtKB-EC"/>
</dbReference>
<comment type="similarity">
    <text evidence="3">Belongs to the OBAP family.</text>
</comment>
<dbReference type="Gene3D" id="2.70.20.10">
    <property type="entry name" value="Topoisomerase I, domain 3"/>
    <property type="match status" value="1"/>
</dbReference>
<evidence type="ECO:0000256" key="2">
    <source>
        <dbReference type="ARBA" id="ARBA00009446"/>
    </source>
</evidence>
<dbReference type="PROSITE" id="PS00396">
    <property type="entry name" value="TOPO_IA_1"/>
    <property type="match status" value="1"/>
</dbReference>
<evidence type="ECO:0000256" key="7">
    <source>
        <dbReference type="ARBA" id="ARBA00060299"/>
    </source>
</evidence>
<dbReference type="GO" id="GO:0003677">
    <property type="term" value="F:DNA binding"/>
    <property type="evidence" value="ECO:0007669"/>
    <property type="project" value="UniProtKB-KW"/>
</dbReference>
<evidence type="ECO:0000313" key="11">
    <source>
        <dbReference type="EMBL" id="CAD5320101.1"/>
    </source>
</evidence>
<evidence type="ECO:0000256" key="1">
    <source>
        <dbReference type="ARBA" id="ARBA00000213"/>
    </source>
</evidence>
<dbReference type="PANTHER" id="PTHR11390">
    <property type="entry name" value="PROKARYOTIC DNA TOPOISOMERASE"/>
    <property type="match status" value="1"/>
</dbReference>
<accession>A0A7G2EDP8</accession>
<dbReference type="AlphaFoldDB" id="A0A7G2EDP8"/>
<dbReference type="PRINTS" id="PR00417">
    <property type="entry name" value="PRTPISMRASEI"/>
</dbReference>
<dbReference type="FunFam" id="3.40.50.140:FF:000002">
    <property type="entry name" value="DNA topoisomerase"/>
    <property type="match status" value="1"/>
</dbReference>
<sequence>MANLLRVLMVAEKPSIALSIASVLSHGQMSTRRGSTEVHEFDGMFRGFKAHYRVTSVIGHVFSVDFPEKYQNWATIDPQDLFDAPIIKKESNPKAHICRHLSNEARGCSYMVLWLDCDREGENICFEVIESTGFDMKDSKRKVYRARFSSVTEKDISKAMDNLVEPNRDEALAVDARQEIDLKVGVAFSRFQTSYFQGKYQNLDCRVISSVSSCLLPFLSFCSVYGPCQTPTLGFCVQRYMHINTFKPEKFWALRPYIRKDGYELQLEWERRRLFDLEAATVFQKLVVEGRTAKVMDVSEKQEVKGRPAGLNTVNLLKVASSALGFGPQTAMHLAERLYTQGFISYPRTESTAYPSSFDFTDTLRAQVSNPVWGGYVQRLLSDGFHMPKSGTDAGDHPPITPMRAATEVMVGGDAWRLYQYVCQHFLGTVSPNCKYIRTKVELSIGGETFHCTGQRVTEKGFTAIMPWSAVDEKKLPSFLKGERIEVLRVELYEGNTAPPDYLTESELISLMEKHGIGTDASIAVHINNIGERNYVQVQSGRKMVPTALGITLIRGYQCIDPDLCLPDIRSFIEQQITLVAKGQADHSHVVQHVIQQFRRKFSYFVQQIEHMDALFEAQFSPLADSGRALSKCGKCLRYMKHITAVPPRLFCGTCEEVYYLPQKGTVKLYKELTCPLDNFELVIYSVPGPEGKSFPLCPYCYNSPPFEGIDTLFGASKTPNAPAKTKTGAGMPCSLCPHPTCQHSVRNQGVCACPECEGTLVLDPVSFPKWKLNCNLCSCIVLLPEGAHRITTTSNRCPECDSAIIEIDFNKKTTPLENGATLHQGCVLCDELLLSLVEVKHGRSFFLKRKSKSLIRKMEKAVHSSTTSGPAVPGETTKTGTSIIDTAASAVQSFAPVNQIHQHLCAFHFYADDMARQVEAHHFCSHVNEEMRQCLIYDGPDANARLIGLEYIVSEKLFMTLPDEEKKLWHSHEWEVKGGFLFMPGVPGAIQRKDLDKVAKTYGKVFHFWQVDLGHELPIGLPNVMMAVTRDGQLFHEMIQEAEKRFGVSVEGERDSRAYMSGPELGIHPLANGGGKGMKLELREVDIKPVESVGSVFV</sequence>
<dbReference type="InterPro" id="IPR013826">
    <property type="entry name" value="Topo_IA_cen_sub3"/>
</dbReference>
<gene>
    <name evidence="11" type="ORF">AT9943_LOCUS8246</name>
</gene>
<organism evidence="11 12">
    <name type="scientific">Arabidopsis thaliana</name>
    <name type="common">Mouse-ear cress</name>
    <dbReference type="NCBI Taxonomy" id="3702"/>
    <lineage>
        <taxon>Eukaryota</taxon>
        <taxon>Viridiplantae</taxon>
        <taxon>Streptophyta</taxon>
        <taxon>Embryophyta</taxon>
        <taxon>Tracheophyta</taxon>
        <taxon>Spermatophyta</taxon>
        <taxon>Magnoliopsida</taxon>
        <taxon>eudicotyledons</taxon>
        <taxon>Gunneridae</taxon>
        <taxon>Pentapetalae</taxon>
        <taxon>rosids</taxon>
        <taxon>malvids</taxon>
        <taxon>Brassicales</taxon>
        <taxon>Brassicaceae</taxon>
        <taxon>Camelineae</taxon>
        <taxon>Arabidopsis</taxon>
    </lineage>
</organism>
<evidence type="ECO:0000259" key="9">
    <source>
        <dbReference type="PROSITE" id="PS50880"/>
    </source>
</evidence>
<proteinExistence type="inferred from homology"/>
<dbReference type="InterPro" id="IPR056452">
    <property type="entry name" value="Zn_ribbon_TOP3B"/>
</dbReference>
<dbReference type="Pfam" id="PF23546">
    <property type="entry name" value="Zn_ribbon_TOP3B"/>
    <property type="match status" value="1"/>
</dbReference>
<comment type="similarity">
    <text evidence="2 8">Belongs to the type IA topoisomerase family.</text>
</comment>
<evidence type="ECO:0000256" key="6">
    <source>
        <dbReference type="ARBA" id="ARBA00023235"/>
    </source>
</evidence>
<dbReference type="SMART" id="SM00437">
    <property type="entry name" value="TOP1Ac"/>
    <property type="match status" value="1"/>
</dbReference>
<dbReference type="SUPFAM" id="SSF56712">
    <property type="entry name" value="Prokaryotic type I DNA topoisomerase"/>
    <property type="match status" value="1"/>
</dbReference>
<dbReference type="PROSITE" id="PS52039">
    <property type="entry name" value="TOPO_IA_2"/>
    <property type="match status" value="1"/>
</dbReference>
<keyword evidence="6 8" id="KW-0413">Isomerase</keyword>
<name>A0A7G2EDP8_ARATH</name>
<evidence type="ECO:0000259" key="10">
    <source>
        <dbReference type="PROSITE" id="PS52039"/>
    </source>
</evidence>
<dbReference type="InterPro" id="IPR003601">
    <property type="entry name" value="Topo_IA_2"/>
</dbReference>
<dbReference type="GO" id="GO:0006265">
    <property type="term" value="P:DNA topological change"/>
    <property type="evidence" value="ECO:0007669"/>
    <property type="project" value="InterPro"/>
</dbReference>
<comment type="catalytic activity">
    <reaction evidence="1 8">
        <text>ATP-independent breakage of single-stranded DNA, followed by passage and rejoining.</text>
        <dbReference type="EC" id="5.6.2.1"/>
    </reaction>
</comment>
<feature type="domain" description="Topo IA-type catalytic" evidence="10">
    <location>
        <begin position="167"/>
        <end position="602"/>
    </location>
</feature>
<protein>
    <recommendedName>
        <fullName evidence="8">DNA topoisomerase</fullName>
        <ecNumber evidence="8">5.6.2.1</ecNumber>
    </recommendedName>
</protein>
<dbReference type="InterPro" id="IPR013824">
    <property type="entry name" value="Topo_IA_cen_sub1"/>
</dbReference>